<protein>
    <recommendedName>
        <fullName evidence="1">NB-ARC domain-containing protein</fullName>
    </recommendedName>
</protein>
<dbReference type="SUPFAM" id="SSF52540">
    <property type="entry name" value="P-loop containing nucleoside triphosphate hydrolases"/>
    <property type="match status" value="1"/>
</dbReference>
<evidence type="ECO:0000313" key="2">
    <source>
        <dbReference type="EnsemblPlants" id="TuG1812G0300000114.01.T01.cds303564"/>
    </source>
</evidence>
<organism evidence="2 3">
    <name type="scientific">Triticum urartu</name>
    <name type="common">Red wild einkorn</name>
    <name type="synonym">Crithodium urartu</name>
    <dbReference type="NCBI Taxonomy" id="4572"/>
    <lineage>
        <taxon>Eukaryota</taxon>
        <taxon>Viridiplantae</taxon>
        <taxon>Streptophyta</taxon>
        <taxon>Embryophyta</taxon>
        <taxon>Tracheophyta</taxon>
        <taxon>Spermatophyta</taxon>
        <taxon>Magnoliopsida</taxon>
        <taxon>Liliopsida</taxon>
        <taxon>Poales</taxon>
        <taxon>Poaceae</taxon>
        <taxon>BOP clade</taxon>
        <taxon>Pooideae</taxon>
        <taxon>Triticodae</taxon>
        <taxon>Triticeae</taxon>
        <taxon>Triticinae</taxon>
        <taxon>Triticum</taxon>
    </lineage>
</organism>
<reference evidence="2" key="3">
    <citation type="submission" date="2022-06" db="UniProtKB">
        <authorList>
            <consortium name="EnsemblPlants"/>
        </authorList>
    </citation>
    <scope>IDENTIFICATION</scope>
</reference>
<accession>A0A8R7PMY2</accession>
<dbReference type="Gramene" id="TuG1812G0300000114.01.T01">
    <property type="protein sequence ID" value="TuG1812G0300000114.01.T01.cds303564"/>
    <property type="gene ID" value="TuG1812G0300000114.01"/>
</dbReference>
<dbReference type="EnsemblPlants" id="TuG1812G0300000114.01.T01">
    <property type="protein sequence ID" value="TuG1812G0300000114.01.T01.cds303564"/>
    <property type="gene ID" value="TuG1812G0300000114.01"/>
</dbReference>
<proteinExistence type="predicted"/>
<feature type="domain" description="NB-ARC" evidence="1">
    <location>
        <begin position="7"/>
        <end position="97"/>
    </location>
</feature>
<reference evidence="3" key="1">
    <citation type="journal article" date="2013" name="Nature">
        <title>Draft genome of the wheat A-genome progenitor Triticum urartu.</title>
        <authorList>
            <person name="Ling H.Q."/>
            <person name="Zhao S."/>
            <person name="Liu D."/>
            <person name="Wang J."/>
            <person name="Sun H."/>
            <person name="Zhang C."/>
            <person name="Fan H."/>
            <person name="Li D."/>
            <person name="Dong L."/>
            <person name="Tao Y."/>
            <person name="Gao C."/>
            <person name="Wu H."/>
            <person name="Li Y."/>
            <person name="Cui Y."/>
            <person name="Guo X."/>
            <person name="Zheng S."/>
            <person name="Wang B."/>
            <person name="Yu K."/>
            <person name="Liang Q."/>
            <person name="Yang W."/>
            <person name="Lou X."/>
            <person name="Chen J."/>
            <person name="Feng M."/>
            <person name="Jian J."/>
            <person name="Zhang X."/>
            <person name="Luo G."/>
            <person name="Jiang Y."/>
            <person name="Liu J."/>
            <person name="Wang Z."/>
            <person name="Sha Y."/>
            <person name="Zhang B."/>
            <person name="Wu H."/>
            <person name="Tang D."/>
            <person name="Shen Q."/>
            <person name="Xue P."/>
            <person name="Zou S."/>
            <person name="Wang X."/>
            <person name="Liu X."/>
            <person name="Wang F."/>
            <person name="Yang Y."/>
            <person name="An X."/>
            <person name="Dong Z."/>
            <person name="Zhang K."/>
            <person name="Zhang X."/>
            <person name="Luo M.C."/>
            <person name="Dvorak J."/>
            <person name="Tong Y."/>
            <person name="Wang J."/>
            <person name="Yang H."/>
            <person name="Li Z."/>
            <person name="Wang D."/>
            <person name="Zhang A."/>
            <person name="Wang J."/>
        </authorList>
    </citation>
    <scope>NUCLEOTIDE SEQUENCE</scope>
    <source>
        <strain evidence="3">cv. G1812</strain>
    </source>
</reference>
<sequence>KDVDGAREEIFQFLRFENNLKVIYIDGWDGFGASAILRSIAEVLPSRRTTPELCFDRIIYIDCSQWKNRRAVQRSIAEELQLDHSVMAILDKQDEEDDFNKVDESSRNEVHSVGKVINQTLRGTKLMMIFLNGSDEEVDISTFGIPLAIFDNNIIIWTFSRRCMTMN</sequence>
<dbReference type="InterPro" id="IPR002182">
    <property type="entry name" value="NB-ARC"/>
</dbReference>
<dbReference type="GO" id="GO:0043531">
    <property type="term" value="F:ADP binding"/>
    <property type="evidence" value="ECO:0007669"/>
    <property type="project" value="InterPro"/>
</dbReference>
<dbReference type="Gene3D" id="3.40.50.300">
    <property type="entry name" value="P-loop containing nucleotide triphosphate hydrolases"/>
    <property type="match status" value="1"/>
</dbReference>
<keyword evidence="3" id="KW-1185">Reference proteome</keyword>
<reference evidence="2" key="2">
    <citation type="submission" date="2018-03" db="EMBL/GenBank/DDBJ databases">
        <title>The Triticum urartu genome reveals the dynamic nature of wheat genome evolution.</title>
        <authorList>
            <person name="Ling H."/>
            <person name="Ma B."/>
            <person name="Shi X."/>
            <person name="Liu H."/>
            <person name="Dong L."/>
            <person name="Sun H."/>
            <person name="Cao Y."/>
            <person name="Gao Q."/>
            <person name="Zheng S."/>
            <person name="Li Y."/>
            <person name="Yu Y."/>
            <person name="Du H."/>
            <person name="Qi M."/>
            <person name="Li Y."/>
            <person name="Yu H."/>
            <person name="Cui Y."/>
            <person name="Wang N."/>
            <person name="Chen C."/>
            <person name="Wu H."/>
            <person name="Zhao Y."/>
            <person name="Zhang J."/>
            <person name="Li Y."/>
            <person name="Zhou W."/>
            <person name="Zhang B."/>
            <person name="Hu W."/>
            <person name="Eijk M."/>
            <person name="Tang J."/>
            <person name="Witsenboer H."/>
            <person name="Zhao S."/>
            <person name="Li Z."/>
            <person name="Zhang A."/>
            <person name="Wang D."/>
            <person name="Liang C."/>
        </authorList>
    </citation>
    <scope>NUCLEOTIDE SEQUENCE [LARGE SCALE GENOMIC DNA]</scope>
    <source>
        <strain evidence="2">cv. G1812</strain>
    </source>
</reference>
<evidence type="ECO:0000313" key="3">
    <source>
        <dbReference type="Proteomes" id="UP000015106"/>
    </source>
</evidence>
<dbReference type="AlphaFoldDB" id="A0A8R7PMY2"/>
<dbReference type="Proteomes" id="UP000015106">
    <property type="component" value="Chromosome 3"/>
</dbReference>
<name>A0A8R7PMY2_TRIUA</name>
<evidence type="ECO:0000259" key="1">
    <source>
        <dbReference type="Pfam" id="PF00931"/>
    </source>
</evidence>
<dbReference type="InterPro" id="IPR027417">
    <property type="entry name" value="P-loop_NTPase"/>
</dbReference>
<dbReference type="Pfam" id="PF00931">
    <property type="entry name" value="NB-ARC"/>
    <property type="match status" value="1"/>
</dbReference>